<organism evidence="2 3">
    <name type="scientific">Luteococcus japonicus</name>
    <dbReference type="NCBI Taxonomy" id="33984"/>
    <lineage>
        <taxon>Bacteria</taxon>
        <taxon>Bacillati</taxon>
        <taxon>Actinomycetota</taxon>
        <taxon>Actinomycetes</taxon>
        <taxon>Propionibacteriales</taxon>
        <taxon>Propionibacteriaceae</taxon>
        <taxon>Luteococcus</taxon>
    </lineage>
</organism>
<dbReference type="InterPro" id="IPR036259">
    <property type="entry name" value="MFS_trans_sf"/>
</dbReference>
<reference evidence="2 3" key="1">
    <citation type="submission" date="2018-11" db="EMBL/GenBank/DDBJ databases">
        <title>Sequencing the genomes of 1000 actinobacteria strains.</title>
        <authorList>
            <person name="Klenk H.-P."/>
        </authorList>
    </citation>
    <scope>NUCLEOTIDE SEQUENCE [LARGE SCALE GENOMIC DNA]</scope>
    <source>
        <strain evidence="2 3">DSM 10546</strain>
    </source>
</reference>
<evidence type="ECO:0000313" key="3">
    <source>
        <dbReference type="Proteomes" id="UP000275749"/>
    </source>
</evidence>
<dbReference type="InterPro" id="IPR039672">
    <property type="entry name" value="MFS_2"/>
</dbReference>
<dbReference type="SUPFAM" id="SSF103473">
    <property type="entry name" value="MFS general substrate transporter"/>
    <property type="match status" value="1"/>
</dbReference>
<accession>A0A3N1ZQC0</accession>
<protein>
    <submittedName>
        <fullName evidence="2">MFS transporter</fullName>
    </submittedName>
</protein>
<proteinExistence type="predicted"/>
<dbReference type="AlphaFoldDB" id="A0A3N1ZQC0"/>
<feature type="transmembrane region" description="Helical" evidence="1">
    <location>
        <begin position="81"/>
        <end position="101"/>
    </location>
</feature>
<keyword evidence="1" id="KW-0812">Transmembrane</keyword>
<feature type="transmembrane region" description="Helical" evidence="1">
    <location>
        <begin position="12"/>
        <end position="30"/>
    </location>
</feature>
<feature type="transmembrane region" description="Helical" evidence="1">
    <location>
        <begin position="165"/>
        <end position="188"/>
    </location>
</feature>
<dbReference type="GO" id="GO:0005886">
    <property type="term" value="C:plasma membrane"/>
    <property type="evidence" value="ECO:0007669"/>
    <property type="project" value="TreeGrafter"/>
</dbReference>
<evidence type="ECO:0000256" key="1">
    <source>
        <dbReference type="SAM" id="Phobius"/>
    </source>
</evidence>
<keyword evidence="1" id="KW-0472">Membrane</keyword>
<gene>
    <name evidence="2" type="ORF">EDD41_0214</name>
</gene>
<sequence length="337" mass="36006">MFSTPAGISERTAIAWILLFDAAFQLRYSFVNIPYGSLSGRLHPPPAHGGLRQAQGLCRAGRGGRAGLCGDLPGARRSLPVAVIAWFLFGAGTGGTNAMMFSMRADSVDYGEWKTDIRSEGGSYSILSFIRKCGQGIGGAMGAAIIGAFGYVAKAPTRSPDVLHGIRLAAGGAPAVLAVAAVAVMFFYPLTATEHRSLVAELNECRTRRAAGETLGLDAEELGVVQLGDGRSLRLTRSDAPVIPLFEREGPGGTEIGSKVAQALGVGFTGQRFSSREISQLDDDVVTPNGFDRFVRSLSCPARRSPHWPRPWRSPWTTVWQTRPLERCWKPSATVAS</sequence>
<dbReference type="GO" id="GO:0015293">
    <property type="term" value="F:symporter activity"/>
    <property type="evidence" value="ECO:0007669"/>
    <property type="project" value="InterPro"/>
</dbReference>
<dbReference type="GO" id="GO:0008643">
    <property type="term" value="P:carbohydrate transport"/>
    <property type="evidence" value="ECO:0007669"/>
    <property type="project" value="InterPro"/>
</dbReference>
<dbReference type="Pfam" id="PF13347">
    <property type="entry name" value="MFS_2"/>
    <property type="match status" value="1"/>
</dbReference>
<name>A0A3N1ZQC0_9ACTN</name>
<keyword evidence="1" id="KW-1133">Transmembrane helix</keyword>
<dbReference type="PANTHER" id="PTHR11328:SF24">
    <property type="entry name" value="MAJOR FACILITATOR SUPERFAMILY (MFS) PROFILE DOMAIN-CONTAINING PROTEIN"/>
    <property type="match status" value="1"/>
</dbReference>
<comment type="caution">
    <text evidence="2">The sequence shown here is derived from an EMBL/GenBank/DDBJ whole genome shotgun (WGS) entry which is preliminary data.</text>
</comment>
<dbReference type="EMBL" id="RKHG01000001">
    <property type="protein sequence ID" value="ROR53091.1"/>
    <property type="molecule type" value="Genomic_DNA"/>
</dbReference>
<dbReference type="Proteomes" id="UP000275749">
    <property type="component" value="Unassembled WGS sequence"/>
</dbReference>
<dbReference type="Gene3D" id="1.20.1250.20">
    <property type="entry name" value="MFS general substrate transporter like domains"/>
    <property type="match status" value="1"/>
</dbReference>
<evidence type="ECO:0000313" key="2">
    <source>
        <dbReference type="EMBL" id="ROR53091.1"/>
    </source>
</evidence>
<dbReference type="PANTHER" id="PTHR11328">
    <property type="entry name" value="MAJOR FACILITATOR SUPERFAMILY DOMAIN-CONTAINING PROTEIN"/>
    <property type="match status" value="1"/>
</dbReference>
<feature type="transmembrane region" description="Helical" evidence="1">
    <location>
        <begin position="133"/>
        <end position="153"/>
    </location>
</feature>